<organism evidence="2 3">
    <name type="scientific">Octopus sinensis</name>
    <name type="common">East Asian common octopus</name>
    <dbReference type="NCBI Taxonomy" id="2607531"/>
    <lineage>
        <taxon>Eukaryota</taxon>
        <taxon>Metazoa</taxon>
        <taxon>Spiralia</taxon>
        <taxon>Lophotrochozoa</taxon>
        <taxon>Mollusca</taxon>
        <taxon>Cephalopoda</taxon>
        <taxon>Coleoidea</taxon>
        <taxon>Octopodiformes</taxon>
        <taxon>Octopoda</taxon>
        <taxon>Incirrata</taxon>
        <taxon>Octopodidae</taxon>
        <taxon>Octopus</taxon>
    </lineage>
</organism>
<dbReference type="PANTHER" id="PTHR46769:SF2">
    <property type="entry name" value="FIBROCYSTIN-L ISOFORM 2 PRECURSOR-RELATED"/>
    <property type="match status" value="1"/>
</dbReference>
<keyword evidence="1" id="KW-0732">Signal</keyword>
<evidence type="ECO:0000256" key="1">
    <source>
        <dbReference type="ARBA" id="ARBA00022729"/>
    </source>
</evidence>
<name>A0A7E6EIF8_9MOLL</name>
<reference evidence="3" key="1">
    <citation type="submission" date="2025-08" db="UniProtKB">
        <authorList>
            <consortium name="RefSeq"/>
        </authorList>
    </citation>
    <scope>IDENTIFICATION</scope>
</reference>
<sequence>MILRDLDGTLTGTPYSQVLPSVDILPPTCQMVPGFSINFPASVCPPGVKFHRFAFNKIYPVNMKYRDVMLSNIYGNITTPYKFKAATHKEGWMMLLVDGLEHKISFLGAAHVTNISYTGTFYQFD</sequence>
<feature type="non-terminal residue" evidence="3">
    <location>
        <position position="125"/>
    </location>
</feature>
<protein>
    <submittedName>
        <fullName evidence="3">Fibrocystin-L-like</fullName>
    </submittedName>
</protein>
<evidence type="ECO:0000313" key="3">
    <source>
        <dbReference type="RefSeq" id="XP_036354662.1"/>
    </source>
</evidence>
<dbReference type="AlphaFoldDB" id="A0A7E6EIF8"/>
<dbReference type="RefSeq" id="XP_036354662.1">
    <property type="nucleotide sequence ID" value="XM_036498769.1"/>
</dbReference>
<dbReference type="KEGG" id="osn:118761099"/>
<keyword evidence="2" id="KW-1185">Reference proteome</keyword>
<dbReference type="InterPro" id="IPR052387">
    <property type="entry name" value="Fibrocystin"/>
</dbReference>
<accession>A0A7E6EIF8</accession>
<dbReference type="PANTHER" id="PTHR46769">
    <property type="entry name" value="POLYCYSTIC KIDNEY AND HEPATIC DISEASE 1 (AUTOSOMAL RECESSIVE)-LIKE 1"/>
    <property type="match status" value="1"/>
</dbReference>
<dbReference type="Proteomes" id="UP000515154">
    <property type="component" value="Unplaced"/>
</dbReference>
<proteinExistence type="predicted"/>
<evidence type="ECO:0000313" key="2">
    <source>
        <dbReference type="Proteomes" id="UP000515154"/>
    </source>
</evidence>
<gene>
    <name evidence="3" type="primary">LOC118761099</name>
</gene>